<evidence type="ECO:0000313" key="2">
    <source>
        <dbReference type="EMBL" id="NHQ72979.1"/>
    </source>
</evidence>
<name>A0A967EJP8_9RHOB</name>
<sequence length="134" mass="14595">MPEVEIEIGGRTFEVACQEGEEHYLKAAAKMLDEEASVLTAQIGRIPEARMLLMAGLMLADKTAGVQDKLRAMEDRMAEKEAELDQLRNAPAPEPQHIEVPVVPQAVTDAMAEIAARTESLADQIEGGAEKRDP</sequence>
<keyword evidence="2" id="KW-0131">Cell cycle</keyword>
<evidence type="ECO:0000256" key="1">
    <source>
        <dbReference type="SAM" id="Coils"/>
    </source>
</evidence>
<keyword evidence="3" id="KW-1185">Reference proteome</keyword>
<comment type="caution">
    <text evidence="2">The sequence shown here is derived from an EMBL/GenBank/DDBJ whole genome shotgun (WGS) entry which is preliminary data.</text>
</comment>
<proteinExistence type="predicted"/>
<evidence type="ECO:0000313" key="3">
    <source>
        <dbReference type="Proteomes" id="UP000639775"/>
    </source>
</evidence>
<keyword evidence="1" id="KW-0175">Coiled coil</keyword>
<protein>
    <submittedName>
        <fullName evidence="2">Cell division protein ZapA</fullName>
    </submittedName>
</protein>
<gene>
    <name evidence="2" type="ORF">HAT86_00665</name>
</gene>
<dbReference type="InterPro" id="IPR036192">
    <property type="entry name" value="Cell_div_ZapA-like_sf"/>
</dbReference>
<reference evidence="2" key="1">
    <citation type="submission" date="2020-03" db="EMBL/GenBank/DDBJ databases">
        <title>Roseovarius gahaiensis sp. nov., isolated from Gahai Saline Lake, China.</title>
        <authorList>
            <person name="Sun X."/>
        </authorList>
    </citation>
    <scope>NUCLEOTIDE SEQUENCE</scope>
    <source>
        <strain evidence="2">GH877</strain>
    </source>
</reference>
<dbReference type="RefSeq" id="WP_167192664.1">
    <property type="nucleotide sequence ID" value="NZ_JAAORB010000001.1"/>
</dbReference>
<dbReference type="SUPFAM" id="SSF102829">
    <property type="entry name" value="Cell division protein ZapA-like"/>
    <property type="match status" value="1"/>
</dbReference>
<dbReference type="InterPro" id="IPR007838">
    <property type="entry name" value="Cell_div_ZapA-like"/>
</dbReference>
<dbReference type="EMBL" id="JAAORB010000001">
    <property type="protein sequence ID" value="NHQ72979.1"/>
    <property type="molecule type" value="Genomic_DNA"/>
</dbReference>
<accession>A0A967EJP8</accession>
<dbReference type="InterPro" id="IPR042233">
    <property type="entry name" value="Cell_div_ZapA_N"/>
</dbReference>
<dbReference type="GO" id="GO:0051301">
    <property type="term" value="P:cell division"/>
    <property type="evidence" value="ECO:0007669"/>
    <property type="project" value="UniProtKB-KW"/>
</dbReference>
<dbReference type="Gene3D" id="3.30.160.880">
    <property type="entry name" value="Cell division protein ZapA protomer, N-terminal domain"/>
    <property type="match status" value="1"/>
</dbReference>
<dbReference type="Pfam" id="PF05164">
    <property type="entry name" value="ZapA"/>
    <property type="match status" value="1"/>
</dbReference>
<organism evidence="2 3">
    <name type="scientific">Roseovarius gahaiensis</name>
    <dbReference type="NCBI Taxonomy" id="2716691"/>
    <lineage>
        <taxon>Bacteria</taxon>
        <taxon>Pseudomonadati</taxon>
        <taxon>Pseudomonadota</taxon>
        <taxon>Alphaproteobacteria</taxon>
        <taxon>Rhodobacterales</taxon>
        <taxon>Roseobacteraceae</taxon>
        <taxon>Roseovarius</taxon>
    </lineage>
</organism>
<dbReference type="AlphaFoldDB" id="A0A967EJP8"/>
<keyword evidence="2" id="KW-0132">Cell division</keyword>
<dbReference type="Proteomes" id="UP000639775">
    <property type="component" value="Unassembled WGS sequence"/>
</dbReference>
<feature type="coiled-coil region" evidence="1">
    <location>
        <begin position="63"/>
        <end position="90"/>
    </location>
</feature>